<dbReference type="GO" id="GO:0046952">
    <property type="term" value="P:ketone body catabolic process"/>
    <property type="evidence" value="ECO:0007669"/>
    <property type="project" value="InterPro"/>
</dbReference>
<evidence type="ECO:0000313" key="5">
    <source>
        <dbReference type="EMBL" id="EPY18744.1"/>
    </source>
</evidence>
<organism evidence="5 7">
    <name type="scientific">Strigomonas culicis</name>
    <dbReference type="NCBI Taxonomy" id="28005"/>
    <lineage>
        <taxon>Eukaryota</taxon>
        <taxon>Discoba</taxon>
        <taxon>Euglenozoa</taxon>
        <taxon>Kinetoplastea</taxon>
        <taxon>Metakinetoplastina</taxon>
        <taxon>Trypanosomatida</taxon>
        <taxon>Trypanosomatidae</taxon>
        <taxon>Strigomonadinae</taxon>
        <taxon>Strigomonas</taxon>
    </lineage>
</organism>
<evidence type="ECO:0000256" key="4">
    <source>
        <dbReference type="PIRSR" id="PIRSR000858-1"/>
    </source>
</evidence>
<reference evidence="5 7" key="1">
    <citation type="journal article" date="2013" name="PLoS ONE">
        <title>Predicting the Proteins of Angomonas deanei, Strigomonas culicis and Their Respective Endosymbionts Reveals New Aspects of the Trypanosomatidae Family.</title>
        <authorList>
            <person name="Motta M.C."/>
            <person name="Martins A.C."/>
            <person name="de Souza S.S."/>
            <person name="Catta-Preta C.M."/>
            <person name="Silva R."/>
            <person name="Klein C.C."/>
            <person name="de Almeida L.G."/>
            <person name="de Lima Cunha O."/>
            <person name="Ciapina L.P."/>
            <person name="Brocchi M."/>
            <person name="Colabardini A.C."/>
            <person name="de Araujo Lima B."/>
            <person name="Machado C.R."/>
            <person name="de Almeida Soares C.M."/>
            <person name="Probst C.M."/>
            <person name="de Menezes C.B."/>
            <person name="Thompson C.E."/>
            <person name="Bartholomeu D.C."/>
            <person name="Gradia D.F."/>
            <person name="Pavoni D.P."/>
            <person name="Grisard E.C."/>
            <person name="Fantinatti-Garboggini F."/>
            <person name="Marchini F.K."/>
            <person name="Rodrigues-Luiz G.F."/>
            <person name="Wagner G."/>
            <person name="Goldman G.H."/>
            <person name="Fietto J.L."/>
            <person name="Elias M.C."/>
            <person name="Goldman M.H."/>
            <person name="Sagot M.F."/>
            <person name="Pereira M."/>
            <person name="Stoco P.H."/>
            <person name="de Mendonca-Neto R.P."/>
            <person name="Teixeira S.M."/>
            <person name="Maciel T.E."/>
            <person name="de Oliveira Mendes T.A."/>
            <person name="Urmenyi T.P."/>
            <person name="de Souza W."/>
            <person name="Schenkman S."/>
            <person name="de Vasconcelos A.T."/>
        </authorList>
    </citation>
    <scope>NUCLEOTIDE SEQUENCE [LARGE SCALE GENOMIC DNA]</scope>
</reference>
<dbReference type="EC" id="2.8.3.5" evidence="3"/>
<keyword evidence="2 3" id="KW-0808">Transferase</keyword>
<dbReference type="InterPro" id="IPR012791">
    <property type="entry name" value="3-oxoacid_CoA-transf_B"/>
</dbReference>
<gene>
    <name evidence="6" type="ORF">STCU_09632</name>
    <name evidence="5" type="ORF">STCU_09793</name>
</gene>
<feature type="active site" description="5-glutamyl coenzyme A thioester intermediate" evidence="4">
    <location>
        <position position="318"/>
    </location>
</feature>
<evidence type="ECO:0000256" key="3">
    <source>
        <dbReference type="PIRNR" id="PIRNR000858"/>
    </source>
</evidence>
<dbReference type="InterPro" id="IPR004165">
    <property type="entry name" value="CoA_trans_fam_I"/>
</dbReference>
<comment type="pathway">
    <text evidence="3">Ketone metabolism; succinyl-CoA degradation; acetoacetyl-CoA from succinyl-CoA: step 1/1.</text>
</comment>
<dbReference type="PANTHER" id="PTHR13707">
    <property type="entry name" value="KETOACID-COENZYME A TRANSFERASE"/>
    <property type="match status" value="1"/>
</dbReference>
<dbReference type="PANTHER" id="PTHR13707:SF60">
    <property type="entry name" value="ACETATE COA-TRANSFERASE SUBUNIT ALPHA"/>
    <property type="match status" value="1"/>
</dbReference>
<dbReference type="SUPFAM" id="SSF100950">
    <property type="entry name" value="NagB/RpiA/CoA transferase-like"/>
    <property type="match status" value="2"/>
</dbReference>
<dbReference type="EMBL" id="ATMH01009793">
    <property type="protein sequence ID" value="EPY18744.1"/>
    <property type="molecule type" value="Genomic_DNA"/>
</dbReference>
<dbReference type="InterPro" id="IPR037171">
    <property type="entry name" value="NagB/RpiA_transferase-like"/>
</dbReference>
<dbReference type="Proteomes" id="UP000015354">
    <property type="component" value="Unassembled WGS sequence"/>
</dbReference>
<dbReference type="AlphaFoldDB" id="S9TQ16"/>
<dbReference type="NCBIfam" id="TIGR02428">
    <property type="entry name" value="pcaJ_scoB_fam"/>
    <property type="match status" value="1"/>
</dbReference>
<dbReference type="InterPro" id="IPR014388">
    <property type="entry name" value="3-oxoacid_CoA-transferase"/>
</dbReference>
<evidence type="ECO:0000313" key="7">
    <source>
        <dbReference type="Proteomes" id="UP000015354"/>
    </source>
</evidence>
<protein>
    <recommendedName>
        <fullName evidence="3">Succinyl-CoA:3-ketoacid-coenzyme A transferase</fullName>
        <ecNumber evidence="3">2.8.3.5</ecNumber>
    </recommendedName>
</protein>
<evidence type="ECO:0000256" key="1">
    <source>
        <dbReference type="ARBA" id="ARBA00007154"/>
    </source>
</evidence>
<comment type="similarity">
    <text evidence="1 3">Belongs to the 3-oxoacid CoA-transferase family.</text>
</comment>
<accession>S9TQ16</accession>
<keyword evidence="3" id="KW-0496">Mitochondrion</keyword>
<proteinExistence type="inferred from homology"/>
<evidence type="ECO:0000256" key="2">
    <source>
        <dbReference type="ARBA" id="ARBA00022679"/>
    </source>
</evidence>
<dbReference type="UniPathway" id="UPA00929">
    <property type="reaction ID" value="UER00894"/>
</dbReference>
<dbReference type="EMBL" id="ATMH01009632">
    <property type="protein sequence ID" value="EPY19084.1"/>
    <property type="molecule type" value="Genomic_DNA"/>
</dbReference>
<dbReference type="SMART" id="SM00882">
    <property type="entry name" value="CoA_trans"/>
    <property type="match status" value="2"/>
</dbReference>
<comment type="catalytic activity">
    <reaction evidence="3">
        <text>a 3-oxo acid + succinyl-CoA = a 3-oxoacyl-CoA + succinate</text>
        <dbReference type="Rhea" id="RHEA:24564"/>
        <dbReference type="ChEBI" id="CHEBI:30031"/>
        <dbReference type="ChEBI" id="CHEBI:35973"/>
        <dbReference type="ChEBI" id="CHEBI:57292"/>
        <dbReference type="ChEBI" id="CHEBI:90726"/>
        <dbReference type="EC" id="2.8.3.5"/>
    </reaction>
</comment>
<comment type="function">
    <text evidence="3">Key enzyme for ketone body catabolism. Transfers the CoA moiety from succinate to acetoacetate. Formation of the enzyme-CoA intermediate proceeds via an unstable anhydride species formed between the carboxylate groups of the enzyme and substrate.</text>
</comment>
<dbReference type="GO" id="GO:0008260">
    <property type="term" value="F:succinyl-CoA:3-oxo-acid CoA-transferase activity"/>
    <property type="evidence" value="ECO:0007669"/>
    <property type="project" value="UniProtKB-EC"/>
</dbReference>
<dbReference type="Gene3D" id="3.40.1080.10">
    <property type="entry name" value="Glutaconate Coenzyme A-transferase"/>
    <property type="match status" value="2"/>
</dbReference>
<dbReference type="PIRSF" id="PIRSF000858">
    <property type="entry name" value="SCOT-t"/>
    <property type="match status" value="1"/>
</dbReference>
<sequence length="501" mass="54401">MLRFSPRFLRRVPVMSASEALQDVHDGASIALGGFGFCGVAFDLLAELNRKQTKNLSLTSITMAGPEFGTGPLARDKQIKKITATFIGNNKVLSDRLMRGEFEAEFCPIGSMIDRLQAAGSGMTAFYTPTGFATPIETGRVPRRWAQDGSGAIAEYSEPRETRFINGRWCVFEQALPHDFAFVRAWKADRRGNLVFRATARNSNPSIARSAKVCIVEAEHIVEPGELDPNHIHLPGVYVHRLVQPAAPKRVAEYIMTREAGASSDSAAEDRANSTRDRIARRAALEVEKNMIINLGIGIPTLVSNYVPEEMDAVCQGENGLLGTGPHPLPGEVDTDITNASKQTITIAPNGSSVFDMSESFTMIRGGHLDLTILGALQVSSTGDIASWFVPGKLLTGMGGAMDLVNGCERVVVTMEHTEKSGASRVKQECTIPLTGKAKVQTLITNLAVFQFHTSPYGIRHMELTELAEGVTLEEVKAKTEAKFTISPTLKTMPLAPVIHH</sequence>
<keyword evidence="7" id="KW-1185">Reference proteome</keyword>
<evidence type="ECO:0000313" key="6">
    <source>
        <dbReference type="EMBL" id="EPY19084.1"/>
    </source>
</evidence>
<dbReference type="OrthoDB" id="1933379at2759"/>
<reference evidence="5" key="2">
    <citation type="submission" date="2013-03" db="EMBL/GenBank/DDBJ databases">
        <authorList>
            <person name="Motta M.C.M."/>
            <person name="Martins A.C.A."/>
            <person name="Preta C.M.C.C."/>
            <person name="Silva R."/>
            <person name="de Souza S.S."/>
            <person name="Klein C.C."/>
            <person name="de Almeida L.G.P."/>
            <person name="Cunha O.L."/>
            <person name="Colabardini A.C."/>
            <person name="Lima B.A."/>
            <person name="Machado C.R."/>
            <person name="Soares C.M.A."/>
            <person name="de Menezes C.B.A."/>
            <person name="Bartolomeu D.C."/>
            <person name="Grisard E.C."/>
            <person name="Fantinatti-Garboggini F."/>
            <person name="Rodrigues-Luiz G.F."/>
            <person name="Wagner G."/>
            <person name="Goldman G.H."/>
            <person name="Fietto J.L.R."/>
            <person name="Ciapina L.P."/>
            <person name="Brocchi M."/>
            <person name="Elias M.C."/>
            <person name="Goldman M.H.S."/>
            <person name="Sagot M.-F."/>
            <person name="Pereira M."/>
            <person name="Stoco P.H."/>
            <person name="Teixeira S.M.R."/>
            <person name="de Mendonca-Neto R.P."/>
            <person name="Maciel T.E.F."/>
            <person name="Mendes T.A.O."/>
            <person name="Urmenyi T.P."/>
            <person name="Teixeira M.M.G."/>
            <person name="de Camargo E.F.P."/>
            <person name="de Sousa W."/>
            <person name="Schenkman S."/>
            <person name="de Vasconcelos A.T.R."/>
        </authorList>
    </citation>
    <scope>NUCLEOTIDE SEQUENCE</scope>
</reference>
<dbReference type="Pfam" id="PF01144">
    <property type="entry name" value="CoA_trans"/>
    <property type="match status" value="2"/>
</dbReference>
<comment type="caution">
    <text evidence="5">The sequence shown here is derived from an EMBL/GenBank/DDBJ whole genome shotgun (WGS) entry which is preliminary data.</text>
</comment>
<name>S9TQ16_9TRYP</name>